<feature type="domain" description="CsbD-like" evidence="2">
    <location>
        <begin position="14"/>
        <end position="57"/>
    </location>
</feature>
<name>A0ABZ2QG66_9ACTN</name>
<reference evidence="3 4" key="1">
    <citation type="submission" date="2024-03" db="EMBL/GenBank/DDBJ databases">
        <title>The complete genome of Streptomyces sirii sp.nov.</title>
        <authorList>
            <person name="Zakalyukina Y.V."/>
            <person name="Belik A.R."/>
            <person name="Biryukov M.V."/>
            <person name="Baturina O.A."/>
            <person name="Kabilov M.R."/>
        </authorList>
    </citation>
    <scope>NUCLEOTIDE SEQUENCE [LARGE SCALE GENOMIC DNA]</scope>
    <source>
        <strain evidence="3 4">BP-8</strain>
    </source>
</reference>
<organism evidence="3 4">
    <name type="scientific">Streptomyces sirii</name>
    <dbReference type="NCBI Taxonomy" id="3127701"/>
    <lineage>
        <taxon>Bacteria</taxon>
        <taxon>Bacillati</taxon>
        <taxon>Actinomycetota</taxon>
        <taxon>Actinomycetes</taxon>
        <taxon>Kitasatosporales</taxon>
        <taxon>Streptomycetaceae</taxon>
        <taxon>Streptomyces</taxon>
    </lineage>
</organism>
<keyword evidence="4" id="KW-1185">Reference proteome</keyword>
<accession>A0ABZ2QG66</accession>
<evidence type="ECO:0000259" key="2">
    <source>
        <dbReference type="Pfam" id="PF05532"/>
    </source>
</evidence>
<sequence>MGIGKKARSIGQIAEGKAKETVGKAVGNASLARKGKAERVKGKVNYAMERGKDKFRH</sequence>
<dbReference type="EMBL" id="CP147982">
    <property type="protein sequence ID" value="WXK75507.1"/>
    <property type="molecule type" value="Genomic_DNA"/>
</dbReference>
<dbReference type="InterPro" id="IPR036629">
    <property type="entry name" value="YjbJ_sf"/>
</dbReference>
<gene>
    <name evidence="3" type="ORF">WAB15_05745</name>
</gene>
<dbReference type="RefSeq" id="WP_393492834.1">
    <property type="nucleotide sequence ID" value="NZ_CP147982.1"/>
</dbReference>
<evidence type="ECO:0000313" key="4">
    <source>
        <dbReference type="Proteomes" id="UP001626628"/>
    </source>
</evidence>
<dbReference type="SUPFAM" id="SSF69047">
    <property type="entry name" value="Hypothetical protein YjbJ"/>
    <property type="match status" value="1"/>
</dbReference>
<dbReference type="Pfam" id="PF05532">
    <property type="entry name" value="CsbD"/>
    <property type="match status" value="1"/>
</dbReference>
<comment type="similarity">
    <text evidence="1">Belongs to the UPF0337 (CsbD) family.</text>
</comment>
<dbReference type="Proteomes" id="UP001626628">
    <property type="component" value="Chromosome"/>
</dbReference>
<proteinExistence type="inferred from homology"/>
<dbReference type="InterPro" id="IPR008462">
    <property type="entry name" value="CsbD"/>
</dbReference>
<evidence type="ECO:0000256" key="1">
    <source>
        <dbReference type="ARBA" id="ARBA00009129"/>
    </source>
</evidence>
<evidence type="ECO:0000313" key="3">
    <source>
        <dbReference type="EMBL" id="WXK75507.1"/>
    </source>
</evidence>
<protein>
    <submittedName>
        <fullName evidence="3">CsbD family protein</fullName>
    </submittedName>
</protein>